<name>A0A381QYV4_9ZZZZ</name>
<dbReference type="EMBL" id="UINC01001591">
    <property type="protein sequence ID" value="SUZ84330.1"/>
    <property type="molecule type" value="Genomic_DNA"/>
</dbReference>
<organism evidence="1">
    <name type="scientific">marine metagenome</name>
    <dbReference type="NCBI Taxonomy" id="408172"/>
    <lineage>
        <taxon>unclassified sequences</taxon>
        <taxon>metagenomes</taxon>
        <taxon>ecological metagenomes</taxon>
    </lineage>
</organism>
<evidence type="ECO:0000313" key="1">
    <source>
        <dbReference type="EMBL" id="SUZ84330.1"/>
    </source>
</evidence>
<gene>
    <name evidence="1" type="ORF">METZ01_LOCUS37184</name>
</gene>
<protein>
    <submittedName>
        <fullName evidence="1">Uncharacterized protein</fullName>
    </submittedName>
</protein>
<proteinExistence type="predicted"/>
<reference evidence="1" key="1">
    <citation type="submission" date="2018-05" db="EMBL/GenBank/DDBJ databases">
        <authorList>
            <person name="Lanie J.A."/>
            <person name="Ng W.-L."/>
            <person name="Kazmierczak K.M."/>
            <person name="Andrzejewski T.M."/>
            <person name="Davidsen T.M."/>
            <person name="Wayne K.J."/>
            <person name="Tettelin H."/>
            <person name="Glass J.I."/>
            <person name="Rusch D."/>
            <person name="Podicherti R."/>
            <person name="Tsui H.-C.T."/>
            <person name="Winkler M.E."/>
        </authorList>
    </citation>
    <scope>NUCLEOTIDE SEQUENCE</scope>
</reference>
<dbReference type="AlphaFoldDB" id="A0A381QYV4"/>
<accession>A0A381QYV4</accession>
<sequence length="129" mass="14397">MERAHGELLREDPVVARQILGSVLGVKIPQKTIDDLVTETIAGDPALRREWAGARLQDIKRNGRSELDTVGEGLELVISVVRELEKGAWPRVVSECCDVRRAEGDAAGVGRCVERRVSDSRKRHHRRPD</sequence>